<keyword evidence="6" id="KW-1185">Reference proteome</keyword>
<dbReference type="InterPro" id="IPR011008">
    <property type="entry name" value="Dimeric_a/b-barrel"/>
</dbReference>
<dbReference type="OrthoDB" id="66249at2"/>
<dbReference type="GO" id="GO:0043565">
    <property type="term" value="F:sequence-specific DNA binding"/>
    <property type="evidence" value="ECO:0007669"/>
    <property type="project" value="InterPro"/>
</dbReference>
<gene>
    <name evidence="5" type="ORF">EV209_3056</name>
</gene>
<dbReference type="SMART" id="SM00344">
    <property type="entry name" value="HTH_ASNC"/>
    <property type="match status" value="1"/>
</dbReference>
<dbReference type="InterPro" id="IPR036388">
    <property type="entry name" value="WH-like_DNA-bd_sf"/>
</dbReference>
<dbReference type="EMBL" id="SGXF01000009">
    <property type="protein sequence ID" value="RZS92342.1"/>
    <property type="molecule type" value="Genomic_DNA"/>
</dbReference>
<evidence type="ECO:0000313" key="5">
    <source>
        <dbReference type="EMBL" id="RZS92342.1"/>
    </source>
</evidence>
<dbReference type="PANTHER" id="PTHR30154">
    <property type="entry name" value="LEUCINE-RESPONSIVE REGULATORY PROTEIN"/>
    <property type="match status" value="1"/>
</dbReference>
<proteinExistence type="predicted"/>
<protein>
    <submittedName>
        <fullName evidence="5">Lrp/AsnC family leucine-responsive transcriptional regulator</fullName>
    </submittedName>
</protein>
<keyword evidence="1" id="KW-0805">Transcription regulation</keyword>
<dbReference type="InterPro" id="IPR000485">
    <property type="entry name" value="AsnC-type_HTH_dom"/>
</dbReference>
<dbReference type="PRINTS" id="PR00033">
    <property type="entry name" value="HTHASNC"/>
</dbReference>
<dbReference type="GO" id="GO:0005829">
    <property type="term" value="C:cytosol"/>
    <property type="evidence" value="ECO:0007669"/>
    <property type="project" value="TreeGrafter"/>
</dbReference>
<dbReference type="InterPro" id="IPR011991">
    <property type="entry name" value="ArsR-like_HTH"/>
</dbReference>
<dbReference type="PROSITE" id="PS50956">
    <property type="entry name" value="HTH_ASNC_2"/>
    <property type="match status" value="1"/>
</dbReference>
<evidence type="ECO:0000256" key="2">
    <source>
        <dbReference type="ARBA" id="ARBA00023125"/>
    </source>
</evidence>
<accession>A0A4Q7P127</accession>
<dbReference type="SUPFAM" id="SSF46785">
    <property type="entry name" value="Winged helix' DNA-binding domain"/>
    <property type="match status" value="1"/>
</dbReference>
<dbReference type="CDD" id="cd00090">
    <property type="entry name" value="HTH_ARSR"/>
    <property type="match status" value="1"/>
</dbReference>
<reference evidence="5 6" key="1">
    <citation type="submission" date="2019-02" db="EMBL/GenBank/DDBJ databases">
        <title>Genomic Encyclopedia of Type Strains, Phase IV (KMG-IV): sequencing the most valuable type-strain genomes for metagenomic binning, comparative biology and taxonomic classification.</title>
        <authorList>
            <person name="Goeker M."/>
        </authorList>
    </citation>
    <scope>NUCLEOTIDE SEQUENCE [LARGE SCALE GENOMIC DNA]</scope>
    <source>
        <strain evidence="5 6">DSM 29486</strain>
    </source>
</reference>
<evidence type="ECO:0000256" key="1">
    <source>
        <dbReference type="ARBA" id="ARBA00023015"/>
    </source>
</evidence>
<dbReference type="Pfam" id="PF13412">
    <property type="entry name" value="HTH_24"/>
    <property type="match status" value="1"/>
</dbReference>
<dbReference type="Pfam" id="PF01037">
    <property type="entry name" value="AsnC_trans_reg"/>
    <property type="match status" value="1"/>
</dbReference>
<organism evidence="5 6">
    <name type="scientific">Cuneatibacter caecimuris</name>
    <dbReference type="NCBI Taxonomy" id="1796618"/>
    <lineage>
        <taxon>Bacteria</taxon>
        <taxon>Bacillati</taxon>
        <taxon>Bacillota</taxon>
        <taxon>Clostridia</taxon>
        <taxon>Lachnospirales</taxon>
        <taxon>Lachnospiraceae</taxon>
        <taxon>Cuneatibacter</taxon>
    </lineage>
</organism>
<name>A0A4Q7P127_9FIRM</name>
<dbReference type="PANTHER" id="PTHR30154:SF34">
    <property type="entry name" value="TRANSCRIPTIONAL REGULATOR AZLB"/>
    <property type="match status" value="1"/>
</dbReference>
<sequence>MDAIDIKILNCLKTNSRQNASAISEQINLSVSAVIERIRKMESNGIIKQYTVVLNSAQTGNDMSAFISVSIEHPKYHQNFMDKVTGMPNIRECYHITGEFDYLLKLEAGSTAQLELVLNSVKSIDGVSHTHTLVVLSTVKNEISGMPLLMQNLKGFK</sequence>
<dbReference type="Gene3D" id="1.10.10.10">
    <property type="entry name" value="Winged helix-like DNA-binding domain superfamily/Winged helix DNA-binding domain"/>
    <property type="match status" value="1"/>
</dbReference>
<comment type="caution">
    <text evidence="5">The sequence shown here is derived from an EMBL/GenBank/DDBJ whole genome shotgun (WGS) entry which is preliminary data.</text>
</comment>
<dbReference type="Gene3D" id="3.30.70.920">
    <property type="match status" value="1"/>
</dbReference>
<evidence type="ECO:0000313" key="6">
    <source>
        <dbReference type="Proteomes" id="UP000292927"/>
    </source>
</evidence>
<evidence type="ECO:0000256" key="3">
    <source>
        <dbReference type="ARBA" id="ARBA00023163"/>
    </source>
</evidence>
<dbReference type="InterPro" id="IPR019888">
    <property type="entry name" value="Tscrpt_reg_AsnC-like"/>
</dbReference>
<dbReference type="InterPro" id="IPR019887">
    <property type="entry name" value="Tscrpt_reg_AsnC/Lrp_C"/>
</dbReference>
<dbReference type="GO" id="GO:0043200">
    <property type="term" value="P:response to amino acid"/>
    <property type="evidence" value="ECO:0007669"/>
    <property type="project" value="TreeGrafter"/>
</dbReference>
<dbReference type="SUPFAM" id="SSF54909">
    <property type="entry name" value="Dimeric alpha+beta barrel"/>
    <property type="match status" value="1"/>
</dbReference>
<evidence type="ECO:0000259" key="4">
    <source>
        <dbReference type="PROSITE" id="PS50956"/>
    </source>
</evidence>
<keyword evidence="3" id="KW-0804">Transcription</keyword>
<dbReference type="AlphaFoldDB" id="A0A4Q7P127"/>
<feature type="domain" description="HTH asnC-type" evidence="4">
    <location>
        <begin position="1"/>
        <end position="62"/>
    </location>
</feature>
<dbReference type="RefSeq" id="WP_130436286.1">
    <property type="nucleotide sequence ID" value="NZ_SGXF01000009.1"/>
</dbReference>
<dbReference type="Proteomes" id="UP000292927">
    <property type="component" value="Unassembled WGS sequence"/>
</dbReference>
<keyword evidence="2" id="KW-0238">DNA-binding</keyword>
<dbReference type="InterPro" id="IPR036390">
    <property type="entry name" value="WH_DNA-bd_sf"/>
</dbReference>